<accession>A0A8T2UX60</accession>
<dbReference type="GO" id="GO:0008270">
    <property type="term" value="F:zinc ion binding"/>
    <property type="evidence" value="ECO:0007669"/>
    <property type="project" value="UniProtKB-KW"/>
</dbReference>
<dbReference type="InterPro" id="IPR011016">
    <property type="entry name" value="Znf_RING-CH"/>
</dbReference>
<keyword evidence="3" id="KW-0862">Zinc</keyword>
<feature type="transmembrane region" description="Helical" evidence="5">
    <location>
        <begin position="357"/>
        <end position="376"/>
    </location>
</feature>
<keyword evidence="5" id="KW-0472">Membrane</keyword>
<dbReference type="SMART" id="SM00744">
    <property type="entry name" value="RINGv"/>
    <property type="match status" value="1"/>
</dbReference>
<keyword evidence="8" id="KW-1185">Reference proteome</keyword>
<dbReference type="OrthoDB" id="435038at2759"/>
<evidence type="ECO:0000259" key="6">
    <source>
        <dbReference type="PROSITE" id="PS51292"/>
    </source>
</evidence>
<feature type="region of interest" description="Disordered" evidence="4">
    <location>
        <begin position="454"/>
        <end position="481"/>
    </location>
</feature>
<dbReference type="PANTHER" id="PTHR46158">
    <property type="entry name" value="OS02G0165000 PROTEIN"/>
    <property type="match status" value="1"/>
</dbReference>
<evidence type="ECO:0000256" key="1">
    <source>
        <dbReference type="ARBA" id="ARBA00022723"/>
    </source>
</evidence>
<feature type="compositionally biased region" description="Basic and acidic residues" evidence="4">
    <location>
        <begin position="1"/>
        <end position="13"/>
    </location>
</feature>
<dbReference type="CDD" id="cd16495">
    <property type="entry name" value="RING_CH-C4HC3_MARCH"/>
    <property type="match status" value="1"/>
</dbReference>
<dbReference type="Pfam" id="PF12906">
    <property type="entry name" value="RINGv"/>
    <property type="match status" value="1"/>
</dbReference>
<comment type="caution">
    <text evidence="7">The sequence shown here is derived from an EMBL/GenBank/DDBJ whole genome shotgun (WGS) entry which is preliminary data.</text>
</comment>
<keyword evidence="5" id="KW-1133">Transmembrane helix</keyword>
<evidence type="ECO:0000256" key="5">
    <source>
        <dbReference type="SAM" id="Phobius"/>
    </source>
</evidence>
<feature type="domain" description="RING-CH-type" evidence="6">
    <location>
        <begin position="239"/>
        <end position="301"/>
    </location>
</feature>
<sequence>MEIKNEEQEGEKKNQRRQSQMISGLGFSLSSSYWSSSLSTTGAADEIMDIHPHSQLQIPSRASEGPGNSTMSSNIPRSNSGSKDYRLHNKRLLPRSSSKLKLTTLETTPLDLPPMASSHALSDSKAPQSSSFFWTRVVMPLSAKRTSSMPVNAVLDSTSPSGVSMQGVSDPASTNKDAANGAILRSFSVPTPKIDSLRRMGSAGGGTMLVRLATPRMRMMEHSDLKEIALDNDGEEGEEIPEEEAVCRICFDILDEKGEAMKLECACKGELALAHKNCALKWFGIKGNRTCDVCGQEVQNLPVTLVRVSTQNANIQVTQSSGIRRVWQDIPVLVMISMLGYFCFLEQLLVGDMGSKALAIALPFACVLGFLISVSVTTVVRQYVWIFAAFQFGLVIIFCHLFYSVINVKPAAVAILLASLTGFGLAMTCYALLLQYKRLTSRRDDAAESNVLSSIEDGGQSTGEQQRDSFDNETTDSGGRYDVEAGMLQNHSIRSDTLH</sequence>
<keyword evidence="5" id="KW-0812">Transmembrane</keyword>
<dbReference type="Proteomes" id="UP000825935">
    <property type="component" value="Chromosome 4"/>
</dbReference>
<feature type="region of interest" description="Disordered" evidence="4">
    <location>
        <begin position="57"/>
        <end position="100"/>
    </location>
</feature>
<dbReference type="EMBL" id="CM035409">
    <property type="protein sequence ID" value="KAH7438155.1"/>
    <property type="molecule type" value="Genomic_DNA"/>
</dbReference>
<feature type="transmembrane region" description="Helical" evidence="5">
    <location>
        <begin position="383"/>
        <end position="406"/>
    </location>
</feature>
<dbReference type="PANTHER" id="PTHR46158:SF1">
    <property type="entry name" value="RING_U-BOX SUPERFAMILY PROTEIN"/>
    <property type="match status" value="1"/>
</dbReference>
<keyword evidence="1" id="KW-0479">Metal-binding</keyword>
<dbReference type="Gene3D" id="3.30.40.10">
    <property type="entry name" value="Zinc/RING finger domain, C3HC4 (zinc finger)"/>
    <property type="match status" value="1"/>
</dbReference>
<evidence type="ECO:0000313" key="8">
    <source>
        <dbReference type="Proteomes" id="UP000825935"/>
    </source>
</evidence>
<feature type="transmembrane region" description="Helical" evidence="5">
    <location>
        <begin position="412"/>
        <end position="433"/>
    </location>
</feature>
<evidence type="ECO:0000256" key="4">
    <source>
        <dbReference type="SAM" id="MobiDB-lite"/>
    </source>
</evidence>
<proteinExistence type="predicted"/>
<organism evidence="7 8">
    <name type="scientific">Ceratopteris richardii</name>
    <name type="common">Triangle waterfern</name>
    <dbReference type="NCBI Taxonomy" id="49495"/>
    <lineage>
        <taxon>Eukaryota</taxon>
        <taxon>Viridiplantae</taxon>
        <taxon>Streptophyta</taxon>
        <taxon>Embryophyta</taxon>
        <taxon>Tracheophyta</taxon>
        <taxon>Polypodiopsida</taxon>
        <taxon>Polypodiidae</taxon>
        <taxon>Polypodiales</taxon>
        <taxon>Pteridineae</taxon>
        <taxon>Pteridaceae</taxon>
        <taxon>Parkerioideae</taxon>
        <taxon>Ceratopteris</taxon>
    </lineage>
</organism>
<dbReference type="PROSITE" id="PS51292">
    <property type="entry name" value="ZF_RING_CH"/>
    <property type="match status" value="1"/>
</dbReference>
<gene>
    <name evidence="7" type="ORF">KP509_04G002800</name>
</gene>
<feature type="region of interest" description="Disordered" evidence="4">
    <location>
        <begin position="1"/>
        <end position="22"/>
    </location>
</feature>
<dbReference type="OMA" id="NEQHEHD"/>
<evidence type="ECO:0000256" key="3">
    <source>
        <dbReference type="ARBA" id="ARBA00022833"/>
    </source>
</evidence>
<evidence type="ECO:0000313" key="7">
    <source>
        <dbReference type="EMBL" id="KAH7438155.1"/>
    </source>
</evidence>
<dbReference type="InterPro" id="IPR013083">
    <property type="entry name" value="Znf_RING/FYVE/PHD"/>
</dbReference>
<keyword evidence="2" id="KW-0863">Zinc-finger</keyword>
<feature type="compositionally biased region" description="Polar residues" evidence="4">
    <location>
        <begin position="57"/>
        <end position="82"/>
    </location>
</feature>
<protein>
    <recommendedName>
        <fullName evidence="6">RING-CH-type domain-containing protein</fullName>
    </recommendedName>
</protein>
<dbReference type="AlphaFoldDB" id="A0A8T2UX60"/>
<evidence type="ECO:0000256" key="2">
    <source>
        <dbReference type="ARBA" id="ARBA00022771"/>
    </source>
</evidence>
<dbReference type="SUPFAM" id="SSF57850">
    <property type="entry name" value="RING/U-box"/>
    <property type="match status" value="1"/>
</dbReference>
<name>A0A8T2UX60_CERRI</name>
<reference evidence="7" key="1">
    <citation type="submission" date="2021-08" db="EMBL/GenBank/DDBJ databases">
        <title>WGS assembly of Ceratopteris richardii.</title>
        <authorList>
            <person name="Marchant D.B."/>
            <person name="Chen G."/>
            <person name="Jenkins J."/>
            <person name="Shu S."/>
            <person name="Leebens-Mack J."/>
            <person name="Grimwood J."/>
            <person name="Schmutz J."/>
            <person name="Soltis P."/>
            <person name="Soltis D."/>
            <person name="Chen Z.-H."/>
        </authorList>
    </citation>
    <scope>NUCLEOTIDE SEQUENCE</scope>
    <source>
        <strain evidence="7">Whitten #5841</strain>
        <tissue evidence="7">Leaf</tissue>
    </source>
</reference>